<dbReference type="InterPro" id="IPR006977">
    <property type="entry name" value="Yip1_dom"/>
</dbReference>
<evidence type="ECO:0000256" key="4">
    <source>
        <dbReference type="ARBA" id="ARBA00023136"/>
    </source>
</evidence>
<dbReference type="Proteomes" id="UP000095662">
    <property type="component" value="Unassembled WGS sequence"/>
</dbReference>
<reference evidence="7 8" key="1">
    <citation type="submission" date="2015-09" db="EMBL/GenBank/DDBJ databases">
        <authorList>
            <consortium name="Pathogen Informatics"/>
        </authorList>
    </citation>
    <scope>NUCLEOTIDE SEQUENCE [LARGE SCALE GENOMIC DNA]</scope>
    <source>
        <strain evidence="7 8">2789STDY5834928</strain>
    </source>
</reference>
<protein>
    <submittedName>
        <fullName evidence="7">Uncharacterized protein conserved in archaea</fullName>
    </submittedName>
</protein>
<evidence type="ECO:0000256" key="2">
    <source>
        <dbReference type="ARBA" id="ARBA00022692"/>
    </source>
</evidence>
<feature type="transmembrane region" description="Helical" evidence="5">
    <location>
        <begin position="107"/>
        <end position="129"/>
    </location>
</feature>
<feature type="transmembrane region" description="Helical" evidence="5">
    <location>
        <begin position="67"/>
        <end position="87"/>
    </location>
</feature>
<dbReference type="OrthoDB" id="359441at2"/>
<keyword evidence="2 5" id="KW-0812">Transmembrane</keyword>
<organism evidence="7 8">
    <name type="scientific">[Eubacterium] siraeum</name>
    <dbReference type="NCBI Taxonomy" id="39492"/>
    <lineage>
        <taxon>Bacteria</taxon>
        <taxon>Bacillati</taxon>
        <taxon>Bacillota</taxon>
        <taxon>Clostridia</taxon>
        <taxon>Eubacteriales</taxon>
        <taxon>Oscillospiraceae</taxon>
        <taxon>Oscillospiraceae incertae sedis</taxon>
    </lineage>
</organism>
<accession>A0A174ZFT5</accession>
<evidence type="ECO:0000313" key="7">
    <source>
        <dbReference type="EMBL" id="CUQ86175.1"/>
    </source>
</evidence>
<feature type="transmembrane region" description="Helical" evidence="5">
    <location>
        <begin position="37"/>
        <end position="60"/>
    </location>
</feature>
<evidence type="ECO:0000256" key="5">
    <source>
        <dbReference type="SAM" id="Phobius"/>
    </source>
</evidence>
<dbReference type="AlphaFoldDB" id="A0A174ZFT5"/>
<dbReference type="GO" id="GO:0016020">
    <property type="term" value="C:membrane"/>
    <property type="evidence" value="ECO:0007669"/>
    <property type="project" value="UniProtKB-SubCell"/>
</dbReference>
<dbReference type="Pfam" id="PF04893">
    <property type="entry name" value="Yip1"/>
    <property type="match status" value="1"/>
</dbReference>
<dbReference type="STRING" id="39492.ERS852540_01246"/>
<sequence>MRFDLDMPAWKWPFYVARHPFEGFEDLRWKKAYNTKVSLVIVLCFFVITVCQQVMTGFLFNDNYVKIFNIVPLLVQTVILFFTWVIGNWSLCTLFDGEGSVKAITSVSAYSLVPYLITQVVVILASNVLLKSEGAFIIFFQYLGILWTVVLMISGIKTVHQYSVPKTLLAMVFTVAAMVIILFLLVLLLSLFQQVYIFGFSIYTELMYRFSL</sequence>
<evidence type="ECO:0000256" key="1">
    <source>
        <dbReference type="ARBA" id="ARBA00004141"/>
    </source>
</evidence>
<evidence type="ECO:0000259" key="6">
    <source>
        <dbReference type="Pfam" id="PF04893"/>
    </source>
</evidence>
<feature type="transmembrane region" description="Helical" evidence="5">
    <location>
        <begin position="136"/>
        <end position="156"/>
    </location>
</feature>
<dbReference type="EMBL" id="CZBY01000008">
    <property type="protein sequence ID" value="CUQ86175.1"/>
    <property type="molecule type" value="Genomic_DNA"/>
</dbReference>
<proteinExistence type="predicted"/>
<keyword evidence="3 5" id="KW-1133">Transmembrane helix</keyword>
<name>A0A174ZFT5_9FIRM</name>
<gene>
    <name evidence="7" type="ORF">ERS852540_01246</name>
</gene>
<keyword evidence="4 5" id="KW-0472">Membrane</keyword>
<feature type="domain" description="Yip1" evidence="6">
    <location>
        <begin position="16"/>
        <end position="184"/>
    </location>
</feature>
<comment type="subcellular location">
    <subcellularLocation>
        <location evidence="1">Membrane</location>
        <topology evidence="1">Multi-pass membrane protein</topology>
    </subcellularLocation>
</comment>
<evidence type="ECO:0000256" key="3">
    <source>
        <dbReference type="ARBA" id="ARBA00022989"/>
    </source>
</evidence>
<feature type="transmembrane region" description="Helical" evidence="5">
    <location>
        <begin position="168"/>
        <end position="192"/>
    </location>
</feature>
<evidence type="ECO:0000313" key="8">
    <source>
        <dbReference type="Proteomes" id="UP000095662"/>
    </source>
</evidence>